<dbReference type="AlphaFoldDB" id="A0AAV0Y9T9"/>
<gene>
    <name evidence="1" type="ORF">MEUPH1_LOCUS29845</name>
</gene>
<proteinExistence type="predicted"/>
<evidence type="ECO:0000313" key="1">
    <source>
        <dbReference type="EMBL" id="CAI6376479.1"/>
    </source>
</evidence>
<organism evidence="1 2">
    <name type="scientific">Macrosiphum euphorbiae</name>
    <name type="common">potato aphid</name>
    <dbReference type="NCBI Taxonomy" id="13131"/>
    <lineage>
        <taxon>Eukaryota</taxon>
        <taxon>Metazoa</taxon>
        <taxon>Ecdysozoa</taxon>
        <taxon>Arthropoda</taxon>
        <taxon>Hexapoda</taxon>
        <taxon>Insecta</taxon>
        <taxon>Pterygota</taxon>
        <taxon>Neoptera</taxon>
        <taxon>Paraneoptera</taxon>
        <taxon>Hemiptera</taxon>
        <taxon>Sternorrhyncha</taxon>
        <taxon>Aphidomorpha</taxon>
        <taxon>Aphidoidea</taxon>
        <taxon>Aphididae</taxon>
        <taxon>Macrosiphini</taxon>
        <taxon>Macrosiphum</taxon>
    </lineage>
</organism>
<sequence>MDSTTLAIIALQFLKKKKEKRKIQNRRWCVHPVLARRMDQGQFIVTYNELRTNEDKFFSYTPMSMSTFDKLYSLLEINFTKQTTDMRVPIGPKERLCIALKCT</sequence>
<keyword evidence="2" id="KW-1185">Reference proteome</keyword>
<dbReference type="EMBL" id="CARXXK010001490">
    <property type="protein sequence ID" value="CAI6376479.1"/>
    <property type="molecule type" value="Genomic_DNA"/>
</dbReference>
<name>A0AAV0Y9T9_9HEMI</name>
<protein>
    <submittedName>
        <fullName evidence="1">Uncharacterized protein</fullName>
    </submittedName>
</protein>
<reference evidence="1 2" key="1">
    <citation type="submission" date="2023-01" db="EMBL/GenBank/DDBJ databases">
        <authorList>
            <person name="Whitehead M."/>
        </authorList>
    </citation>
    <scope>NUCLEOTIDE SEQUENCE [LARGE SCALE GENOMIC DNA]</scope>
</reference>
<comment type="caution">
    <text evidence="1">The sequence shown here is derived from an EMBL/GenBank/DDBJ whole genome shotgun (WGS) entry which is preliminary data.</text>
</comment>
<dbReference type="Proteomes" id="UP001160148">
    <property type="component" value="Unassembled WGS sequence"/>
</dbReference>
<accession>A0AAV0Y9T9</accession>
<evidence type="ECO:0000313" key="2">
    <source>
        <dbReference type="Proteomes" id="UP001160148"/>
    </source>
</evidence>